<comment type="caution">
    <text evidence="1">The sequence shown here is derived from an EMBL/GenBank/DDBJ whole genome shotgun (WGS) entry which is preliminary data.</text>
</comment>
<dbReference type="RefSeq" id="WP_131680236.1">
    <property type="nucleotide sequence ID" value="NZ_JARRYG010000013.1"/>
</dbReference>
<proteinExistence type="predicted"/>
<reference evidence="2" key="3">
    <citation type="journal article" date="2024" name="Int. J. Antimicrob. Agents">
        <title>Identification of a novel Providencia species showing multi-drug-resistant in three patients with hospital-acquired infection.</title>
        <authorList>
            <person name="Yang W."/>
            <person name="Chen J."/>
            <person name="Yang F."/>
            <person name="Ji P."/>
            <person name="Shen S."/>
            <person name="Yin D."/>
            <person name="Hu F."/>
        </authorList>
    </citation>
    <scope>NUCLEOTIDE SEQUENCE</scope>
    <source>
        <strain evidence="2">CRE-138-0111</strain>
    </source>
</reference>
<name>A0AA42JZ65_9GAMM</name>
<sequence>MFKWVQASCLALLLTACQNHSKLELPAISPVLTSHTFEEATQDWSVIPSLVPPQGLRACCAFGYNLQAQLWGLPVPFYTIDNIVEADSLGEHHYNDSFLGASAALMGLSNEKIGLLYTDKGGFIDISHVRDTADYTFYLFSQIYPRLGQEWTLSLSEELASRQIHFSPFTPPPSAHQRYTLSAYLAAKLAFQLAVWHEIAQWYGYQSVPGFSEGISAFSPEDLYSNLLGARLAMTVILQGRANSLPVFSQSIENILPLALHQLGASNRAETSKMFDNIDGLWWNSYRRVPEKFLVLTRDYNTSDDRLPLIPTQIIPQGGLRLTLPDNYLQYNLPLLAQLRLQPTENMRQLPVPNHYWTVADFPALAEEAKQQDIQQQILQP</sequence>
<reference evidence="1" key="1">
    <citation type="submission" date="2023-03" db="EMBL/GenBank/DDBJ databases">
        <title>a new species belonging to Providencia genus.</title>
        <authorList>
            <person name="Yang W."/>
            <person name="Hu F."/>
            <person name="Shen S."/>
            <person name="Ding L."/>
            <person name="Yin D."/>
        </authorList>
    </citation>
    <scope>NUCLEOTIDE SEQUENCE</scope>
    <source>
        <strain evidence="1">CRE-3FA-0001</strain>
    </source>
</reference>
<dbReference type="Proteomes" id="UP001176478">
    <property type="component" value="Unassembled WGS sequence"/>
</dbReference>
<evidence type="ECO:0000313" key="3">
    <source>
        <dbReference type="Proteomes" id="UP001156701"/>
    </source>
</evidence>
<dbReference type="InterPro" id="IPR025130">
    <property type="entry name" value="DUF4056"/>
</dbReference>
<dbReference type="Pfam" id="PF13265">
    <property type="entry name" value="DUF4056"/>
    <property type="match status" value="1"/>
</dbReference>
<evidence type="ECO:0000313" key="4">
    <source>
        <dbReference type="Proteomes" id="UP001176478"/>
    </source>
</evidence>
<organism evidence="1 3">
    <name type="scientific">Providencia huashanensis</name>
    <dbReference type="NCBI Taxonomy" id="3037798"/>
    <lineage>
        <taxon>Bacteria</taxon>
        <taxon>Pseudomonadati</taxon>
        <taxon>Pseudomonadota</taxon>
        <taxon>Gammaproteobacteria</taxon>
        <taxon>Enterobacterales</taxon>
        <taxon>Morganellaceae</taxon>
        <taxon>Providencia</taxon>
    </lineage>
</organism>
<accession>A0AA42JZ65</accession>
<dbReference type="PROSITE" id="PS51257">
    <property type="entry name" value="PROKAR_LIPOPROTEIN"/>
    <property type="match status" value="1"/>
</dbReference>
<dbReference type="AlphaFoldDB" id="A0AA42JZ65"/>
<protein>
    <submittedName>
        <fullName evidence="1">DUF4056 domain-containing protein</fullName>
    </submittedName>
</protein>
<keyword evidence="4" id="KW-1185">Reference proteome</keyword>
<evidence type="ECO:0000313" key="1">
    <source>
        <dbReference type="EMBL" id="MDG4697176.1"/>
    </source>
</evidence>
<evidence type="ECO:0000313" key="2">
    <source>
        <dbReference type="EMBL" id="MDO7857836.1"/>
    </source>
</evidence>
<gene>
    <name evidence="1" type="ORF">P7V44_13110</name>
    <name evidence="2" type="ORF">Q5E86_16075</name>
</gene>
<dbReference type="EMBL" id="JARRYG010000013">
    <property type="protein sequence ID" value="MDG4697176.1"/>
    <property type="molecule type" value="Genomic_DNA"/>
</dbReference>
<reference evidence="2" key="2">
    <citation type="submission" date="2023-07" db="EMBL/GenBank/DDBJ databases">
        <authorList>
            <person name="Yang W."/>
            <person name="Chen J."/>
            <person name="Ji P."/>
            <person name="Hu F."/>
        </authorList>
    </citation>
    <scope>NUCLEOTIDE SEQUENCE</scope>
    <source>
        <strain evidence="2">CRE-138-0111</strain>
    </source>
</reference>
<dbReference type="Proteomes" id="UP001156701">
    <property type="component" value="Unassembled WGS sequence"/>
</dbReference>
<dbReference type="EMBL" id="JAUQTG010000010">
    <property type="protein sequence ID" value="MDO7857836.1"/>
    <property type="molecule type" value="Genomic_DNA"/>
</dbReference>